<dbReference type="Proteomes" id="UP000195331">
    <property type="component" value="Chromosome"/>
</dbReference>
<protein>
    <submittedName>
        <fullName evidence="1">Uncharacterized protein</fullName>
    </submittedName>
</protein>
<keyword evidence="2" id="KW-1185">Reference proteome</keyword>
<name>A0A1Y0C3U7_9MYCO</name>
<gene>
    <name evidence="1" type="ORF">BTO20_15195</name>
</gene>
<dbReference type="AlphaFoldDB" id="A0A1Y0C3U7"/>
<accession>A0A1Y0C3U7</accession>
<proteinExistence type="predicted"/>
<evidence type="ECO:0000313" key="2">
    <source>
        <dbReference type="Proteomes" id="UP000195331"/>
    </source>
</evidence>
<evidence type="ECO:0000313" key="1">
    <source>
        <dbReference type="EMBL" id="ART69756.1"/>
    </source>
</evidence>
<dbReference type="EMBL" id="CP020809">
    <property type="protein sequence ID" value="ART69756.1"/>
    <property type="molecule type" value="Genomic_DNA"/>
</dbReference>
<reference evidence="1 2" key="1">
    <citation type="submission" date="2017-04" db="EMBL/GenBank/DDBJ databases">
        <title>Whole Genome Sequence of 1,4-Dioxane Degrading Bacterium Mycobacterium dioxanotrophicus PH-06.</title>
        <authorList>
            <person name="He Y."/>
        </authorList>
    </citation>
    <scope>NUCLEOTIDE SEQUENCE [LARGE SCALE GENOMIC DNA]</scope>
    <source>
        <strain evidence="1 2">PH-06</strain>
    </source>
</reference>
<sequence>MLPYRQGDRRESILRFRSVDNAGQPRWYQVTKGAVDMCGSIPGWLRACAGLPFVTVVALQTAGYVGANPEATDVITVAAVNANGEPANGYWVADRTTTSVSVSGCPGPSPAAVGNNIYSCEPSEAGANICWPAPASLLCARDPWNRALRRFASPGTLPAVTPPETPMPFALVLDDGTRCVLRAGDEWGGRADGLVPTYGCGMANWSYAVLASPDQNPAAAVDRSQPLWTVQTGEVGPPTAGFFPPRPRKVMTAWFAGNTG</sequence>
<organism evidence="1 2">
    <name type="scientific">Mycobacterium dioxanotrophicus</name>
    <dbReference type="NCBI Taxonomy" id="482462"/>
    <lineage>
        <taxon>Bacteria</taxon>
        <taxon>Bacillati</taxon>
        <taxon>Actinomycetota</taxon>
        <taxon>Actinomycetes</taxon>
        <taxon>Mycobacteriales</taxon>
        <taxon>Mycobacteriaceae</taxon>
        <taxon>Mycobacterium</taxon>
    </lineage>
</organism>
<dbReference type="KEGG" id="mdx:BTO20_15195"/>